<organism evidence="8">
    <name type="scientific">Tetraselmis sp. GSL018</name>
    <dbReference type="NCBI Taxonomy" id="582737"/>
    <lineage>
        <taxon>Eukaryota</taxon>
        <taxon>Viridiplantae</taxon>
        <taxon>Chlorophyta</taxon>
        <taxon>core chlorophytes</taxon>
        <taxon>Chlorodendrophyceae</taxon>
        <taxon>Chlorodendrales</taxon>
        <taxon>Chlorodendraceae</taxon>
        <taxon>Tetraselmis</taxon>
    </lineage>
</organism>
<dbReference type="GO" id="GO:0005634">
    <property type="term" value="C:nucleus"/>
    <property type="evidence" value="ECO:0007669"/>
    <property type="project" value="UniProtKB-SubCell"/>
</dbReference>
<gene>
    <name evidence="8" type="ORF">TSPGSL018_15334</name>
</gene>
<feature type="compositionally biased region" description="Polar residues" evidence="6">
    <location>
        <begin position="1"/>
        <end position="25"/>
    </location>
</feature>
<evidence type="ECO:0000256" key="6">
    <source>
        <dbReference type="SAM" id="MobiDB-lite"/>
    </source>
</evidence>
<evidence type="ECO:0000259" key="7">
    <source>
        <dbReference type="PROSITE" id="PS51032"/>
    </source>
</evidence>
<protein>
    <recommendedName>
        <fullName evidence="7">AP2/ERF domain-containing protein</fullName>
    </recommendedName>
</protein>
<dbReference type="SUPFAM" id="SSF54171">
    <property type="entry name" value="DNA-binding domain"/>
    <property type="match status" value="1"/>
</dbReference>
<feature type="compositionally biased region" description="Polar residues" evidence="6">
    <location>
        <begin position="44"/>
        <end position="56"/>
    </location>
</feature>
<keyword evidence="2" id="KW-0805">Transcription regulation</keyword>
<dbReference type="AlphaFoldDB" id="A0A061S6E3"/>
<evidence type="ECO:0000256" key="1">
    <source>
        <dbReference type="ARBA" id="ARBA00004123"/>
    </source>
</evidence>
<dbReference type="InterPro" id="IPR001471">
    <property type="entry name" value="AP2/ERF_dom"/>
</dbReference>
<proteinExistence type="predicted"/>
<evidence type="ECO:0000256" key="5">
    <source>
        <dbReference type="ARBA" id="ARBA00023242"/>
    </source>
</evidence>
<evidence type="ECO:0000256" key="4">
    <source>
        <dbReference type="ARBA" id="ARBA00023163"/>
    </source>
</evidence>
<evidence type="ECO:0000313" key="8">
    <source>
        <dbReference type="EMBL" id="JAC78356.1"/>
    </source>
</evidence>
<dbReference type="PROSITE" id="PS51032">
    <property type="entry name" value="AP2_ERF"/>
    <property type="match status" value="1"/>
</dbReference>
<dbReference type="GO" id="GO:0003677">
    <property type="term" value="F:DNA binding"/>
    <property type="evidence" value="ECO:0007669"/>
    <property type="project" value="UniProtKB-KW"/>
</dbReference>
<dbReference type="EMBL" id="GBEZ01007076">
    <property type="protein sequence ID" value="JAC78356.1"/>
    <property type="molecule type" value="Transcribed_RNA"/>
</dbReference>
<evidence type="ECO:0000256" key="3">
    <source>
        <dbReference type="ARBA" id="ARBA00023125"/>
    </source>
</evidence>
<accession>A0A061S6E3</accession>
<dbReference type="InterPro" id="IPR036955">
    <property type="entry name" value="AP2/ERF_dom_sf"/>
</dbReference>
<dbReference type="InterPro" id="IPR016177">
    <property type="entry name" value="DNA-bd_dom_sf"/>
</dbReference>
<keyword evidence="4" id="KW-0804">Transcription</keyword>
<name>A0A061S6E3_9CHLO</name>
<reference evidence="8" key="1">
    <citation type="submission" date="2014-05" db="EMBL/GenBank/DDBJ databases">
        <title>The transcriptome of the halophilic microalga Tetraselmis sp. GSL018 isolated from the Great Salt Lake, Utah.</title>
        <authorList>
            <person name="Jinkerson R.E."/>
            <person name="D'Adamo S."/>
            <person name="Posewitz M.C."/>
        </authorList>
    </citation>
    <scope>NUCLEOTIDE SEQUENCE</scope>
    <source>
        <strain evidence="8">GSL018</strain>
    </source>
</reference>
<feature type="compositionally biased region" description="Low complexity" evidence="6">
    <location>
        <begin position="262"/>
        <end position="272"/>
    </location>
</feature>
<evidence type="ECO:0000256" key="2">
    <source>
        <dbReference type="ARBA" id="ARBA00023015"/>
    </source>
</evidence>
<sequence>MASVSLSSDSRSQNFKNFETHSSAMPSLASDTLAGRALQEARSSRPTVQKTDKSNTCTFHEIRQGPLEYGLLGPRRSPSVARESTLRDVERLLTAARSFRGIPNICKRQKPDREVLDRVLDWDMIKKCKLEGHHIFSGGAGGRAEGSSLRQAVQKINKASKAKGRTYTSKYRGVHQTFPTRRWEAQFRRNGKPTSLGCFDHELEAARAYDKMMIWCTLHQSTSVKGWITNFDPAEYAADVPTLQRIGQDELVMLLRRDGRMQAAQGAAAGRGSAEGGSDSGTQSEGGERR</sequence>
<feature type="domain" description="AP2/ERF" evidence="7">
    <location>
        <begin position="170"/>
        <end position="232"/>
    </location>
</feature>
<dbReference type="GO" id="GO:0003700">
    <property type="term" value="F:DNA-binding transcription factor activity"/>
    <property type="evidence" value="ECO:0007669"/>
    <property type="project" value="InterPro"/>
</dbReference>
<keyword evidence="3" id="KW-0238">DNA-binding</keyword>
<feature type="region of interest" description="Disordered" evidence="6">
    <location>
        <begin position="1"/>
        <end position="56"/>
    </location>
</feature>
<feature type="region of interest" description="Disordered" evidence="6">
    <location>
        <begin position="262"/>
        <end position="290"/>
    </location>
</feature>
<keyword evidence="5" id="KW-0539">Nucleus</keyword>
<dbReference type="SMART" id="SM00380">
    <property type="entry name" value="AP2"/>
    <property type="match status" value="1"/>
</dbReference>
<dbReference type="Gene3D" id="3.30.730.10">
    <property type="entry name" value="AP2/ERF domain"/>
    <property type="match status" value="1"/>
</dbReference>
<comment type="subcellular location">
    <subcellularLocation>
        <location evidence="1">Nucleus</location>
    </subcellularLocation>
</comment>